<protein>
    <submittedName>
        <fullName evidence="5">Monosaccharide ABC transporter substrate-binding protein, CUT2 family</fullName>
    </submittedName>
</protein>
<gene>
    <name evidence="5" type="ORF">SAMN04489713_107164</name>
</gene>
<dbReference type="OrthoDB" id="9773673at2"/>
<dbReference type="Proteomes" id="UP000183413">
    <property type="component" value="Unassembled WGS sequence"/>
</dbReference>
<sequence>MRSLITKALAVGAAATLALTAASCSNEREGSGSGGDGDKGFAKDSLIGVALPAKTSENWVLAGDLFNSGLKQAGFKADVQYAGASTTVADQQAQISSMVTKGAKVIVIGATDAAQLSTQVAQAKQSGAIVIAYDRLITNTKDVDYYIAFDNFKVGQLQGQALLDGMKAKKAKGPWTIELFSGSPDDNNSAVFFDGAMSVLKPLIDKGEVKVGSGQTDIKQTAIQGWKAENAQQRMDSLLTSTYSKKNVDGVLSPNDTLARAILTSVKGAGKPLPVVTGQDSEVESVKSIMAGEQYSTINKDTRKLVAETVNMVKSLQGGGKPQINDTKSYNNGVKVVPAFLLPPVIVTKENAGQAYADDPKLAPLTK</sequence>
<evidence type="ECO:0000313" key="5">
    <source>
        <dbReference type="EMBL" id="SFO56295.1"/>
    </source>
</evidence>
<comment type="subcellular location">
    <subcellularLocation>
        <location evidence="1">Cell envelope</location>
    </subcellularLocation>
</comment>
<organism evidence="5 6">
    <name type="scientific">Actinomadura madurae</name>
    <dbReference type="NCBI Taxonomy" id="1993"/>
    <lineage>
        <taxon>Bacteria</taxon>
        <taxon>Bacillati</taxon>
        <taxon>Actinomycetota</taxon>
        <taxon>Actinomycetes</taxon>
        <taxon>Streptosporangiales</taxon>
        <taxon>Thermomonosporaceae</taxon>
        <taxon>Actinomadura</taxon>
    </lineage>
</organism>
<dbReference type="Gene3D" id="3.40.50.2300">
    <property type="match status" value="2"/>
</dbReference>
<reference evidence="5 6" key="1">
    <citation type="submission" date="2016-10" db="EMBL/GenBank/DDBJ databases">
        <authorList>
            <person name="de Groot N.N."/>
        </authorList>
    </citation>
    <scope>NUCLEOTIDE SEQUENCE [LARGE SCALE GENOMIC DNA]</scope>
    <source>
        <strain evidence="5 6">DSM 43067</strain>
    </source>
</reference>
<evidence type="ECO:0000256" key="2">
    <source>
        <dbReference type="ARBA" id="ARBA00022729"/>
    </source>
</evidence>
<feature type="chain" id="PRO_5039144336" evidence="3">
    <location>
        <begin position="22"/>
        <end position="367"/>
    </location>
</feature>
<feature type="domain" description="Periplasmic binding protein" evidence="4">
    <location>
        <begin position="47"/>
        <end position="319"/>
    </location>
</feature>
<evidence type="ECO:0000256" key="3">
    <source>
        <dbReference type="SAM" id="SignalP"/>
    </source>
</evidence>
<accession>A0A1I5I6R4</accession>
<dbReference type="eggNOG" id="COG4213">
    <property type="taxonomic scope" value="Bacteria"/>
</dbReference>
<dbReference type="InterPro" id="IPR025997">
    <property type="entry name" value="SBP_2_dom"/>
</dbReference>
<evidence type="ECO:0000256" key="1">
    <source>
        <dbReference type="ARBA" id="ARBA00004196"/>
    </source>
</evidence>
<dbReference type="GO" id="GO:0030288">
    <property type="term" value="C:outer membrane-bounded periplasmic space"/>
    <property type="evidence" value="ECO:0007669"/>
    <property type="project" value="TreeGrafter"/>
</dbReference>
<dbReference type="STRING" id="1993.SAMN04489713_107164"/>
<dbReference type="EMBL" id="FOVH01000007">
    <property type="protein sequence ID" value="SFO56295.1"/>
    <property type="molecule type" value="Genomic_DNA"/>
</dbReference>
<dbReference type="CDD" id="cd19994">
    <property type="entry name" value="PBP1_ChvE"/>
    <property type="match status" value="1"/>
</dbReference>
<dbReference type="PROSITE" id="PS51257">
    <property type="entry name" value="PROKAR_LIPOPROTEIN"/>
    <property type="match status" value="1"/>
</dbReference>
<keyword evidence="6" id="KW-1185">Reference proteome</keyword>
<name>A0A1I5I6R4_9ACTN</name>
<keyword evidence="2 3" id="KW-0732">Signal</keyword>
<evidence type="ECO:0000259" key="4">
    <source>
        <dbReference type="Pfam" id="PF13407"/>
    </source>
</evidence>
<dbReference type="PANTHER" id="PTHR30036:SF1">
    <property type="entry name" value="D-XYLOSE-BINDING PERIPLASMIC PROTEIN"/>
    <property type="match status" value="1"/>
</dbReference>
<proteinExistence type="predicted"/>
<dbReference type="RefSeq" id="WP_021592851.1">
    <property type="nucleotide sequence ID" value="NZ_CP083237.1"/>
</dbReference>
<dbReference type="AlphaFoldDB" id="A0A1I5I6R4"/>
<dbReference type="SUPFAM" id="SSF53822">
    <property type="entry name" value="Periplasmic binding protein-like I"/>
    <property type="match status" value="1"/>
</dbReference>
<evidence type="ECO:0000313" key="6">
    <source>
        <dbReference type="Proteomes" id="UP000183413"/>
    </source>
</evidence>
<dbReference type="PANTHER" id="PTHR30036">
    <property type="entry name" value="D-XYLOSE-BINDING PERIPLASMIC PROTEIN"/>
    <property type="match status" value="1"/>
</dbReference>
<dbReference type="InterPro" id="IPR050555">
    <property type="entry name" value="Bact_Solute-Bind_Prot2"/>
</dbReference>
<dbReference type="InterPro" id="IPR028082">
    <property type="entry name" value="Peripla_BP_I"/>
</dbReference>
<feature type="signal peptide" evidence="3">
    <location>
        <begin position="1"/>
        <end position="21"/>
    </location>
</feature>
<dbReference type="Pfam" id="PF13407">
    <property type="entry name" value="Peripla_BP_4"/>
    <property type="match status" value="1"/>
</dbReference>
<dbReference type="InParanoid" id="A0A1I5I6R4"/>
<dbReference type="GeneID" id="99649266"/>
<dbReference type="GO" id="GO:0030246">
    <property type="term" value="F:carbohydrate binding"/>
    <property type="evidence" value="ECO:0007669"/>
    <property type="project" value="TreeGrafter"/>
</dbReference>